<feature type="domain" description="Aminoglycoside phosphotransferase" evidence="1">
    <location>
        <begin position="55"/>
        <end position="251"/>
    </location>
</feature>
<dbReference type="EMBL" id="JACHMM010000001">
    <property type="protein sequence ID" value="MBB5787618.1"/>
    <property type="molecule type" value="Genomic_DNA"/>
</dbReference>
<dbReference type="RefSeq" id="WP_184821795.1">
    <property type="nucleotide sequence ID" value="NZ_JACHMM010000001.1"/>
</dbReference>
<evidence type="ECO:0000313" key="2">
    <source>
        <dbReference type="EMBL" id="MBB5787618.1"/>
    </source>
</evidence>
<reference evidence="2 3" key="1">
    <citation type="submission" date="2020-08" db="EMBL/GenBank/DDBJ databases">
        <title>Sequencing the genomes of 1000 actinobacteria strains.</title>
        <authorList>
            <person name="Klenk H.-P."/>
        </authorList>
    </citation>
    <scope>NUCLEOTIDE SEQUENCE [LARGE SCALE GENOMIC DNA]</scope>
    <source>
        <strain evidence="2 3">DSM 102122</strain>
    </source>
</reference>
<proteinExistence type="predicted"/>
<dbReference type="Proteomes" id="UP000542813">
    <property type="component" value="Unassembled WGS sequence"/>
</dbReference>
<organism evidence="2 3">
    <name type="scientific">Jiangella mangrovi</name>
    <dbReference type="NCBI Taxonomy" id="1524084"/>
    <lineage>
        <taxon>Bacteria</taxon>
        <taxon>Bacillati</taxon>
        <taxon>Actinomycetota</taxon>
        <taxon>Actinomycetes</taxon>
        <taxon>Jiangellales</taxon>
        <taxon>Jiangellaceae</taxon>
        <taxon>Jiangella</taxon>
    </lineage>
</organism>
<dbReference type="SUPFAM" id="SSF56112">
    <property type="entry name" value="Protein kinase-like (PK-like)"/>
    <property type="match status" value="1"/>
</dbReference>
<accession>A0A7W9LKX9</accession>
<dbReference type="Gene3D" id="3.90.1200.10">
    <property type="match status" value="1"/>
</dbReference>
<sequence>MARAAGVRIGYAEVPATVRAWVEAVLGSAVVATAEQSGGMSPGCATRLVTAAGTTAFVKAAGASLSDGTPALFRREVEVLTSLRALPPVPYRPALLDAYDDGDWVALLLDDVDGRPPDLADPGGADALAVRDLVERQARELTPSPMGGQGVRSLRSLPAMAEIWRGRWAELAGAPDGILPPWTAGRIRDLYRRVATVPGRLTTETLCHWDVREDNLLIRHDGSAVIVDWGMACAGPSWGDAFMLALTWVHTPAFDALTAELPVGGDGDLVTDLLLAFAGSQAWRGAQPAPPGLPTFAGYCRAEAARAFAGLFRRLN</sequence>
<keyword evidence="2" id="KW-0418">Kinase</keyword>
<dbReference type="Pfam" id="PF01636">
    <property type="entry name" value="APH"/>
    <property type="match status" value="1"/>
</dbReference>
<gene>
    <name evidence="2" type="ORF">HD601_002193</name>
</gene>
<dbReference type="GO" id="GO:0016301">
    <property type="term" value="F:kinase activity"/>
    <property type="evidence" value="ECO:0007669"/>
    <property type="project" value="UniProtKB-KW"/>
</dbReference>
<keyword evidence="2" id="KW-0808">Transferase</keyword>
<dbReference type="InterPro" id="IPR011009">
    <property type="entry name" value="Kinase-like_dom_sf"/>
</dbReference>
<evidence type="ECO:0000259" key="1">
    <source>
        <dbReference type="Pfam" id="PF01636"/>
    </source>
</evidence>
<comment type="caution">
    <text evidence="2">The sequence shown here is derived from an EMBL/GenBank/DDBJ whole genome shotgun (WGS) entry which is preliminary data.</text>
</comment>
<name>A0A7W9LKX9_9ACTN</name>
<protein>
    <submittedName>
        <fullName evidence="2">Aminoglycoside phosphotransferase (APT) family kinase protein</fullName>
    </submittedName>
</protein>
<dbReference type="InterPro" id="IPR002575">
    <property type="entry name" value="Aminoglycoside_PTrfase"/>
</dbReference>
<evidence type="ECO:0000313" key="3">
    <source>
        <dbReference type="Proteomes" id="UP000542813"/>
    </source>
</evidence>
<keyword evidence="3" id="KW-1185">Reference proteome</keyword>
<dbReference type="AlphaFoldDB" id="A0A7W9LKX9"/>